<proteinExistence type="predicted"/>
<organism evidence="1 2">
    <name type="scientific">Lindgomyces ingoldianus</name>
    <dbReference type="NCBI Taxonomy" id="673940"/>
    <lineage>
        <taxon>Eukaryota</taxon>
        <taxon>Fungi</taxon>
        <taxon>Dikarya</taxon>
        <taxon>Ascomycota</taxon>
        <taxon>Pezizomycotina</taxon>
        <taxon>Dothideomycetes</taxon>
        <taxon>Pleosporomycetidae</taxon>
        <taxon>Pleosporales</taxon>
        <taxon>Lindgomycetaceae</taxon>
        <taxon>Lindgomyces</taxon>
    </lineage>
</organism>
<evidence type="ECO:0000313" key="2">
    <source>
        <dbReference type="Proteomes" id="UP000799755"/>
    </source>
</evidence>
<dbReference type="Proteomes" id="UP000799755">
    <property type="component" value="Unassembled WGS sequence"/>
</dbReference>
<keyword evidence="2" id="KW-1185">Reference proteome</keyword>
<accession>A0ACB6R063</accession>
<name>A0ACB6R063_9PLEO</name>
<gene>
    <name evidence="1" type="ORF">BDR25DRAFT_313051</name>
</gene>
<evidence type="ECO:0000313" key="1">
    <source>
        <dbReference type="EMBL" id="KAF2472541.1"/>
    </source>
</evidence>
<comment type="caution">
    <text evidence="1">The sequence shown here is derived from an EMBL/GenBank/DDBJ whole genome shotgun (WGS) entry which is preliminary data.</text>
</comment>
<protein>
    <submittedName>
        <fullName evidence="1">Uncharacterized protein</fullName>
    </submittedName>
</protein>
<sequence length="301" mass="34467">MDEAPPYSPMASVTERRLPQEYVLPQEYHARQDEEDLELVRPKSTTEARHDPRTDALGVLEEQNTLMAVATAPSTLVFPPEPPPMYAPLDTLAHSFRLDGPLIFATKTSSTPRYQLMQEFTRSGRPRKLHVRRLMASESRSHSLPSSSQEPTWPQIGYDEEGTMYTITPYEMKGLRSSTLPGIIKLESGWSILGGKRTKIFHVQKNARRDSLNPENSARMQKYGYHADDEWDKKLLFSVRRGSWEDGVSRRVAVEEHGDEGAQFEILEEVSGARRDLMVSCWVMKMWMVKGIRWEGDVKGW</sequence>
<dbReference type="EMBL" id="MU003502">
    <property type="protein sequence ID" value="KAF2472541.1"/>
    <property type="molecule type" value="Genomic_DNA"/>
</dbReference>
<reference evidence="1" key="1">
    <citation type="journal article" date="2020" name="Stud. Mycol.">
        <title>101 Dothideomycetes genomes: a test case for predicting lifestyles and emergence of pathogens.</title>
        <authorList>
            <person name="Haridas S."/>
            <person name="Albert R."/>
            <person name="Binder M."/>
            <person name="Bloem J."/>
            <person name="Labutti K."/>
            <person name="Salamov A."/>
            <person name="Andreopoulos B."/>
            <person name="Baker S."/>
            <person name="Barry K."/>
            <person name="Bills G."/>
            <person name="Bluhm B."/>
            <person name="Cannon C."/>
            <person name="Castanera R."/>
            <person name="Culley D."/>
            <person name="Daum C."/>
            <person name="Ezra D."/>
            <person name="Gonzalez J."/>
            <person name="Henrissat B."/>
            <person name="Kuo A."/>
            <person name="Liang C."/>
            <person name="Lipzen A."/>
            <person name="Lutzoni F."/>
            <person name="Magnuson J."/>
            <person name="Mondo S."/>
            <person name="Nolan M."/>
            <person name="Ohm R."/>
            <person name="Pangilinan J."/>
            <person name="Park H.-J."/>
            <person name="Ramirez L."/>
            <person name="Alfaro M."/>
            <person name="Sun H."/>
            <person name="Tritt A."/>
            <person name="Yoshinaga Y."/>
            <person name="Zwiers L.-H."/>
            <person name="Turgeon B."/>
            <person name="Goodwin S."/>
            <person name="Spatafora J."/>
            <person name="Crous P."/>
            <person name="Grigoriev I."/>
        </authorList>
    </citation>
    <scope>NUCLEOTIDE SEQUENCE</scope>
    <source>
        <strain evidence="1">ATCC 200398</strain>
    </source>
</reference>